<keyword evidence="3" id="KW-1185">Reference proteome</keyword>
<dbReference type="AlphaFoldDB" id="A0ABD3BZ25"/>
<dbReference type="Proteomes" id="UP001632038">
    <property type="component" value="Unassembled WGS sequence"/>
</dbReference>
<reference evidence="3" key="1">
    <citation type="journal article" date="2024" name="IScience">
        <title>Strigolactones Initiate the Formation of Haustorium-like Structures in Castilleja.</title>
        <authorList>
            <person name="Buerger M."/>
            <person name="Peterson D."/>
            <person name="Chory J."/>
        </authorList>
    </citation>
    <scope>NUCLEOTIDE SEQUENCE [LARGE SCALE GENOMIC DNA]</scope>
</reference>
<evidence type="ECO:0000313" key="2">
    <source>
        <dbReference type="EMBL" id="KAL3622458.1"/>
    </source>
</evidence>
<gene>
    <name evidence="2" type="ORF">CASFOL_033869</name>
</gene>
<organism evidence="2 3">
    <name type="scientific">Castilleja foliolosa</name>
    <dbReference type="NCBI Taxonomy" id="1961234"/>
    <lineage>
        <taxon>Eukaryota</taxon>
        <taxon>Viridiplantae</taxon>
        <taxon>Streptophyta</taxon>
        <taxon>Embryophyta</taxon>
        <taxon>Tracheophyta</taxon>
        <taxon>Spermatophyta</taxon>
        <taxon>Magnoliopsida</taxon>
        <taxon>eudicotyledons</taxon>
        <taxon>Gunneridae</taxon>
        <taxon>Pentapetalae</taxon>
        <taxon>asterids</taxon>
        <taxon>lamiids</taxon>
        <taxon>Lamiales</taxon>
        <taxon>Orobanchaceae</taxon>
        <taxon>Pedicularideae</taxon>
        <taxon>Castillejinae</taxon>
        <taxon>Castilleja</taxon>
    </lineage>
</organism>
<feature type="region of interest" description="Disordered" evidence="1">
    <location>
        <begin position="53"/>
        <end position="104"/>
    </location>
</feature>
<protein>
    <submittedName>
        <fullName evidence="2">Uncharacterized protein</fullName>
    </submittedName>
</protein>
<name>A0ABD3BZ25_9LAMI</name>
<accession>A0ABD3BZ25</accession>
<feature type="compositionally biased region" description="Acidic residues" evidence="1">
    <location>
        <begin position="57"/>
        <end position="76"/>
    </location>
</feature>
<comment type="caution">
    <text evidence="2">The sequence shown here is derived from an EMBL/GenBank/DDBJ whole genome shotgun (WGS) entry which is preliminary data.</text>
</comment>
<dbReference type="EMBL" id="JAVIJP010000060">
    <property type="protein sequence ID" value="KAL3622458.1"/>
    <property type="molecule type" value="Genomic_DNA"/>
</dbReference>
<evidence type="ECO:0000313" key="3">
    <source>
        <dbReference type="Proteomes" id="UP001632038"/>
    </source>
</evidence>
<sequence length="124" mass="13645">MASLPLCSNGFLRTTFKGIVGKKTFRGSCWKKSRLIGIVGKNIIVGAVGKKSIGTNTDDEEEVEEEVSEEEVEEEGILITKDPDLSSSNSGDDDGEPKGLRSFKFNMPNSNLNFFFRSALTYEN</sequence>
<evidence type="ECO:0000256" key="1">
    <source>
        <dbReference type="SAM" id="MobiDB-lite"/>
    </source>
</evidence>
<proteinExistence type="predicted"/>